<dbReference type="InterPro" id="IPR004821">
    <property type="entry name" value="Cyt_trans-like"/>
</dbReference>
<comment type="subunit">
    <text evidence="8">Homodimer.</text>
</comment>
<comment type="miscellaneous">
    <text evidence="8">The reaction proceeds by a bi uni uni bi ping pong mechanism.</text>
</comment>
<evidence type="ECO:0000256" key="4">
    <source>
        <dbReference type="ARBA" id="ARBA00022655"/>
    </source>
</evidence>
<dbReference type="HAMAP" id="MF_00158">
    <property type="entry name" value="PanC"/>
    <property type="match status" value="1"/>
</dbReference>
<dbReference type="SUPFAM" id="SSF52374">
    <property type="entry name" value="Nucleotidylyl transferase"/>
    <property type="match status" value="1"/>
</dbReference>
<dbReference type="Proteomes" id="UP001597296">
    <property type="component" value="Unassembled WGS sequence"/>
</dbReference>
<reference evidence="10" key="1">
    <citation type="journal article" date="2019" name="Int. J. Syst. Evol. Microbiol.">
        <title>The Global Catalogue of Microorganisms (GCM) 10K type strain sequencing project: providing services to taxonomists for standard genome sequencing and annotation.</title>
        <authorList>
            <consortium name="The Broad Institute Genomics Platform"/>
            <consortium name="The Broad Institute Genome Sequencing Center for Infectious Disease"/>
            <person name="Wu L."/>
            <person name="Ma J."/>
        </authorList>
    </citation>
    <scope>NUCLEOTIDE SEQUENCE [LARGE SCALE GENOMIC DNA]</scope>
    <source>
        <strain evidence="10">KCTC 15012</strain>
    </source>
</reference>
<dbReference type="PANTHER" id="PTHR21299:SF1">
    <property type="entry name" value="PANTOATE--BETA-ALANINE LIGASE"/>
    <property type="match status" value="1"/>
</dbReference>
<dbReference type="InterPro" id="IPR014729">
    <property type="entry name" value="Rossmann-like_a/b/a_fold"/>
</dbReference>
<comment type="function">
    <text evidence="8">Catalyzes the condensation of pantoate with beta-alanine in an ATP-dependent reaction via a pantoyl-adenylate intermediate.</text>
</comment>
<keyword evidence="4 8" id="KW-0566">Pantothenate biosynthesis</keyword>
<comment type="similarity">
    <text evidence="2 8">Belongs to the pantothenate synthetase family.</text>
</comment>
<keyword evidence="8" id="KW-0963">Cytoplasm</keyword>
<sequence>MSREVDIVRAVADLRARVRYWRDQGLAVALVPTMGALHQGHLSLIAQGLEHADRVVASVFVNPTQFGPGEDFERYPRREAEDAALLSGAGCHLLFAPQVTDMYPAGFATTVSVAGLSEGLCGAIRPGHFDGVATVVTKLLLQVRPDFALFGEKDYQQLAVIRRLVRDLDLAVEVIGCPIVREADGLALSSRNAYLTPEQRAVAPALFRALDATAQALAQGGEAAPLTARAVEDLRAAGFDAVDYFELRDAETLAPLDRPTRPARLLAAARLGATRLLDNVAVTAL</sequence>
<accession>A0ABW5CFJ9</accession>
<organism evidence="9 10">
    <name type="scientific">Phaeospirillum tilakii</name>
    <dbReference type="NCBI Taxonomy" id="741673"/>
    <lineage>
        <taxon>Bacteria</taxon>
        <taxon>Pseudomonadati</taxon>
        <taxon>Pseudomonadota</taxon>
        <taxon>Alphaproteobacteria</taxon>
        <taxon>Rhodospirillales</taxon>
        <taxon>Rhodospirillaceae</taxon>
        <taxon>Phaeospirillum</taxon>
    </lineage>
</organism>
<comment type="pathway">
    <text evidence="1 8">Cofactor biosynthesis; (R)-pantothenate biosynthesis; (R)-pantothenate from (R)-pantoate and beta-alanine: step 1/1.</text>
</comment>
<name>A0ABW5CFJ9_9PROT</name>
<dbReference type="CDD" id="cd00560">
    <property type="entry name" value="PanC"/>
    <property type="match status" value="1"/>
</dbReference>
<dbReference type="NCBIfam" id="TIGR00125">
    <property type="entry name" value="cyt_tran_rel"/>
    <property type="match status" value="1"/>
</dbReference>
<feature type="binding site" evidence="8">
    <location>
        <position position="180"/>
    </location>
    <ligand>
        <name>ATP</name>
        <dbReference type="ChEBI" id="CHEBI:30616"/>
    </ligand>
</feature>
<feature type="active site" description="Proton donor" evidence="8">
    <location>
        <position position="41"/>
    </location>
</feature>
<feature type="binding site" evidence="8">
    <location>
        <position position="157"/>
    </location>
    <ligand>
        <name>(R)-pantoate</name>
        <dbReference type="ChEBI" id="CHEBI:15980"/>
    </ligand>
</feature>
<dbReference type="RefSeq" id="WP_377318861.1">
    <property type="nucleotide sequence ID" value="NZ_JBHUIY010000054.1"/>
</dbReference>
<dbReference type="Gene3D" id="3.30.1300.10">
    <property type="entry name" value="Pantoate-beta-alanine ligase, C-terminal domain"/>
    <property type="match status" value="1"/>
</dbReference>
<evidence type="ECO:0000256" key="2">
    <source>
        <dbReference type="ARBA" id="ARBA00009256"/>
    </source>
</evidence>
<dbReference type="InterPro" id="IPR042176">
    <property type="entry name" value="Pantoate_ligase_C"/>
</dbReference>
<dbReference type="GO" id="GO:0004592">
    <property type="term" value="F:pantoate-beta-alanine ligase activity"/>
    <property type="evidence" value="ECO:0007669"/>
    <property type="project" value="UniProtKB-EC"/>
</dbReference>
<evidence type="ECO:0000256" key="5">
    <source>
        <dbReference type="ARBA" id="ARBA00022741"/>
    </source>
</evidence>
<evidence type="ECO:0000256" key="1">
    <source>
        <dbReference type="ARBA" id="ARBA00004990"/>
    </source>
</evidence>
<feature type="binding site" evidence="8">
    <location>
        <begin position="34"/>
        <end position="41"/>
    </location>
    <ligand>
        <name>ATP</name>
        <dbReference type="ChEBI" id="CHEBI:30616"/>
    </ligand>
</feature>
<keyword evidence="6 8" id="KW-0067">ATP-binding</keyword>
<dbReference type="Pfam" id="PF02569">
    <property type="entry name" value="Pantoate_ligase"/>
    <property type="match status" value="1"/>
</dbReference>
<proteinExistence type="inferred from homology"/>
<feature type="binding site" evidence="8">
    <location>
        <begin position="188"/>
        <end position="191"/>
    </location>
    <ligand>
        <name>ATP</name>
        <dbReference type="ChEBI" id="CHEBI:30616"/>
    </ligand>
</feature>
<keyword evidence="10" id="KW-1185">Reference proteome</keyword>
<dbReference type="InterPro" id="IPR003721">
    <property type="entry name" value="Pantoate_ligase"/>
</dbReference>
<keyword evidence="3 8" id="KW-0436">Ligase</keyword>
<evidence type="ECO:0000313" key="10">
    <source>
        <dbReference type="Proteomes" id="UP001597296"/>
    </source>
</evidence>
<dbReference type="PANTHER" id="PTHR21299">
    <property type="entry name" value="CYTIDYLATE KINASE/PANTOATE-BETA-ALANINE LIGASE"/>
    <property type="match status" value="1"/>
</dbReference>
<feature type="binding site" evidence="8">
    <location>
        <position position="65"/>
    </location>
    <ligand>
        <name>beta-alanine</name>
        <dbReference type="ChEBI" id="CHEBI:57966"/>
    </ligand>
</feature>
<gene>
    <name evidence="8 9" type="primary">panC</name>
    <name evidence="9" type="ORF">ACFSNB_17320</name>
</gene>
<feature type="binding site" evidence="8">
    <location>
        <begin position="151"/>
        <end position="154"/>
    </location>
    <ligand>
        <name>ATP</name>
        <dbReference type="ChEBI" id="CHEBI:30616"/>
    </ligand>
</feature>
<protein>
    <recommendedName>
        <fullName evidence="8">Pantothenate synthetase</fullName>
        <shortName evidence="8">PS</shortName>
        <ecNumber evidence="8">6.3.2.1</ecNumber>
    </recommendedName>
    <alternativeName>
        <fullName evidence="8">Pantoate--beta-alanine ligase</fullName>
    </alternativeName>
    <alternativeName>
        <fullName evidence="8">Pantoate-activating enzyme</fullName>
    </alternativeName>
</protein>
<evidence type="ECO:0000256" key="8">
    <source>
        <dbReference type="HAMAP-Rule" id="MF_00158"/>
    </source>
</evidence>
<evidence type="ECO:0000313" key="9">
    <source>
        <dbReference type="EMBL" id="MFD2235563.1"/>
    </source>
</evidence>
<dbReference type="EMBL" id="JBHUIY010000054">
    <property type="protein sequence ID" value="MFD2235563.1"/>
    <property type="molecule type" value="Genomic_DNA"/>
</dbReference>
<comment type="catalytic activity">
    <reaction evidence="7 8">
        <text>(R)-pantoate + beta-alanine + ATP = (R)-pantothenate + AMP + diphosphate + H(+)</text>
        <dbReference type="Rhea" id="RHEA:10912"/>
        <dbReference type="ChEBI" id="CHEBI:15378"/>
        <dbReference type="ChEBI" id="CHEBI:15980"/>
        <dbReference type="ChEBI" id="CHEBI:29032"/>
        <dbReference type="ChEBI" id="CHEBI:30616"/>
        <dbReference type="ChEBI" id="CHEBI:33019"/>
        <dbReference type="ChEBI" id="CHEBI:57966"/>
        <dbReference type="ChEBI" id="CHEBI:456215"/>
        <dbReference type="EC" id="6.3.2.1"/>
    </reaction>
</comment>
<feature type="binding site" evidence="8">
    <location>
        <position position="65"/>
    </location>
    <ligand>
        <name>(R)-pantoate</name>
        <dbReference type="ChEBI" id="CHEBI:15980"/>
    </ligand>
</feature>
<comment type="caution">
    <text evidence="9">The sequence shown here is derived from an EMBL/GenBank/DDBJ whole genome shotgun (WGS) entry which is preliminary data.</text>
</comment>
<evidence type="ECO:0000256" key="6">
    <source>
        <dbReference type="ARBA" id="ARBA00022840"/>
    </source>
</evidence>
<keyword evidence="5 8" id="KW-0547">Nucleotide-binding</keyword>
<dbReference type="NCBIfam" id="TIGR00018">
    <property type="entry name" value="panC"/>
    <property type="match status" value="1"/>
</dbReference>
<dbReference type="Gene3D" id="3.40.50.620">
    <property type="entry name" value="HUPs"/>
    <property type="match status" value="1"/>
</dbReference>
<evidence type="ECO:0000256" key="7">
    <source>
        <dbReference type="ARBA" id="ARBA00048258"/>
    </source>
</evidence>
<comment type="subcellular location">
    <subcellularLocation>
        <location evidence="8">Cytoplasm</location>
    </subcellularLocation>
</comment>
<dbReference type="EC" id="6.3.2.1" evidence="8"/>
<evidence type="ECO:0000256" key="3">
    <source>
        <dbReference type="ARBA" id="ARBA00022598"/>
    </source>
</evidence>